<reference evidence="3" key="1">
    <citation type="submission" date="2019-07" db="EMBL/GenBank/DDBJ databases">
        <title>The discovery of a new lineage B mimivirus raises questions about particles surface fibrils.</title>
        <authorList>
            <person name="Silva L.K.S."/>
            <person name="Rodrigues R.A.L."/>
            <person name="Andrade A.C.S.P."/>
            <person name="Hikida H."/>
            <person name="Andreani J."/>
            <person name="Levasseur A."/>
            <person name="La Scola B."/>
            <person name="Abrahao J.S."/>
        </authorList>
    </citation>
    <scope>NUCLEOTIDE SEQUENCE</scope>
    <source>
        <strain evidence="3">B60</strain>
    </source>
</reference>
<dbReference type="GO" id="GO:0045087">
    <property type="term" value="P:innate immune response"/>
    <property type="evidence" value="ECO:0007669"/>
    <property type="project" value="TreeGrafter"/>
</dbReference>
<dbReference type="PROSITE" id="PS50088">
    <property type="entry name" value="ANK_REPEAT"/>
    <property type="match status" value="1"/>
</dbReference>
<dbReference type="InterPro" id="IPR051631">
    <property type="entry name" value="Ankyrin-KH/SAM_domain"/>
</dbReference>
<dbReference type="InterPro" id="IPR002110">
    <property type="entry name" value="Ankyrin_rpt"/>
</dbReference>
<keyword evidence="2" id="KW-0040">ANK repeat</keyword>
<dbReference type="SUPFAM" id="SSF48403">
    <property type="entry name" value="Ankyrin repeat"/>
    <property type="match status" value="1"/>
</dbReference>
<accession>A0A6G6AC74</accession>
<proteinExistence type="predicted"/>
<dbReference type="PANTHER" id="PTHR23206">
    <property type="entry name" value="MASK PROTEIN"/>
    <property type="match status" value="1"/>
</dbReference>
<dbReference type="InterPro" id="IPR036770">
    <property type="entry name" value="Ankyrin_rpt-contain_sf"/>
</dbReference>
<dbReference type="PROSITE" id="PS50297">
    <property type="entry name" value="ANK_REP_REGION"/>
    <property type="match status" value="1"/>
</dbReference>
<dbReference type="SMART" id="SM00248">
    <property type="entry name" value="ANK"/>
    <property type="match status" value="4"/>
</dbReference>
<sequence>MSTNYAPINTTGLEIDEILQNNQVVNFEKLLDRIIDTDYSLICYRLGSCSGYMDTNNLIDVLYSKLEKINNLSDIIVISVAYIHRVDLIKLVIDNGGNINACDKDGNTPLRAACSFGNYDVVEYLIKNGANIYHNGANIFKYLCVGNYVKIFSLLFDHGMSIDFYDNDAIDGILHLIKTNNASFLNLLVSYGINFSPVQKYLKDKYESNKNNKVVELLLDLDFDPRHIYCIAH</sequence>
<dbReference type="EMBL" id="MN175499">
    <property type="protein sequence ID" value="QID06424.1"/>
    <property type="molecule type" value="Genomic_DNA"/>
</dbReference>
<evidence type="ECO:0000256" key="2">
    <source>
        <dbReference type="ARBA" id="ARBA00023043"/>
    </source>
</evidence>
<evidence type="ECO:0000256" key="1">
    <source>
        <dbReference type="ARBA" id="ARBA00022737"/>
    </source>
</evidence>
<organism evidence="3">
    <name type="scientific">Borely moumouvirus</name>
    <dbReference type="NCBI Taxonomy" id="2712067"/>
    <lineage>
        <taxon>Viruses</taxon>
        <taxon>Varidnaviria</taxon>
        <taxon>Bamfordvirae</taxon>
        <taxon>Nucleocytoviricota</taxon>
        <taxon>Megaviricetes</taxon>
        <taxon>Imitervirales</taxon>
        <taxon>Mimiviridae</taxon>
        <taxon>Megamimivirinae</taxon>
        <taxon>Moumouvirus</taxon>
    </lineage>
</organism>
<dbReference type="PANTHER" id="PTHR23206:SF7">
    <property type="entry name" value="PROTEIN KINASE DOMAIN-CONTAINING PROTEIN"/>
    <property type="match status" value="1"/>
</dbReference>
<protein>
    <submittedName>
        <fullName evidence="3">Ankyrin repeat-containing protein</fullName>
    </submittedName>
</protein>
<name>A0A6G6AC74_9VIRU</name>
<evidence type="ECO:0000313" key="3">
    <source>
        <dbReference type="EMBL" id="QID06424.1"/>
    </source>
</evidence>
<keyword evidence="1" id="KW-0677">Repeat</keyword>
<dbReference type="Pfam" id="PF12796">
    <property type="entry name" value="Ank_2"/>
    <property type="match status" value="1"/>
</dbReference>
<dbReference type="Gene3D" id="1.25.40.20">
    <property type="entry name" value="Ankyrin repeat-containing domain"/>
    <property type="match status" value="1"/>
</dbReference>